<sequence>MGLPRRPAAVFVGRQEELTALQQALTVGPGVIAQAVIGLGGIGKSELALHYALAHRNRYDLVWWIDAEGAGAIEAGLAGLCRALCAGMAAKAAAQASAEEATAWALAWLATHQRWLVIFDNVEEVDHLQPYLGRLHTGQVLITSRRDRGWQEIGTVLRLGVLAPAAAVGLLQSLIAPGIWDPDAAAELATELGELPLALKHAGAYIAIWPGGRPFAQGASIDITSGGRAGLEAAASTTCQSSSVSSSTMTWGGRAG</sequence>
<feature type="domain" description="NB-ARC" evidence="1">
    <location>
        <begin position="16"/>
        <end position="147"/>
    </location>
</feature>
<dbReference type="Pfam" id="PF00931">
    <property type="entry name" value="NB-ARC"/>
    <property type="match status" value="1"/>
</dbReference>
<evidence type="ECO:0000313" key="3">
    <source>
        <dbReference type="Proteomes" id="UP000562352"/>
    </source>
</evidence>
<dbReference type="InterPro" id="IPR002182">
    <property type="entry name" value="NB-ARC"/>
</dbReference>
<dbReference type="Gene3D" id="3.40.50.300">
    <property type="entry name" value="P-loop containing nucleotide triphosphate hydrolases"/>
    <property type="match status" value="1"/>
</dbReference>
<dbReference type="InterPro" id="IPR027417">
    <property type="entry name" value="P-loop_NTPase"/>
</dbReference>
<evidence type="ECO:0000313" key="2">
    <source>
        <dbReference type="EMBL" id="MBB5967226.1"/>
    </source>
</evidence>
<reference evidence="2 3" key="1">
    <citation type="submission" date="2020-08" db="EMBL/GenBank/DDBJ databases">
        <title>Genomic Encyclopedia of Type Strains, Phase III (KMG-III): the genomes of soil and plant-associated and newly described type strains.</title>
        <authorList>
            <person name="Whitman W."/>
        </authorList>
    </citation>
    <scope>NUCLEOTIDE SEQUENCE [LARGE SCALE GENOMIC DNA]</scope>
    <source>
        <strain evidence="2 3">CECT 3303</strain>
    </source>
</reference>
<dbReference type="RefSeq" id="WP_221474386.1">
    <property type="nucleotide sequence ID" value="NZ_BAAAWZ010000004.1"/>
</dbReference>
<organism evidence="2 3">
    <name type="scientific">Planomonospora venezuelensis</name>
    <dbReference type="NCBI Taxonomy" id="1999"/>
    <lineage>
        <taxon>Bacteria</taxon>
        <taxon>Bacillati</taxon>
        <taxon>Actinomycetota</taxon>
        <taxon>Actinomycetes</taxon>
        <taxon>Streptosporangiales</taxon>
        <taxon>Streptosporangiaceae</taxon>
        <taxon>Planomonospora</taxon>
    </lineage>
</organism>
<name>A0A841DJB5_PLAVE</name>
<dbReference type="Proteomes" id="UP000562352">
    <property type="component" value="Unassembled WGS sequence"/>
</dbReference>
<dbReference type="PRINTS" id="PR00364">
    <property type="entry name" value="DISEASERSIST"/>
</dbReference>
<comment type="caution">
    <text evidence="2">The sequence shown here is derived from an EMBL/GenBank/DDBJ whole genome shotgun (WGS) entry which is preliminary data.</text>
</comment>
<keyword evidence="3" id="KW-1185">Reference proteome</keyword>
<dbReference type="AlphaFoldDB" id="A0A841DJB5"/>
<dbReference type="EMBL" id="JACHJJ010000030">
    <property type="protein sequence ID" value="MBB5967226.1"/>
    <property type="molecule type" value="Genomic_DNA"/>
</dbReference>
<dbReference type="SUPFAM" id="SSF52540">
    <property type="entry name" value="P-loop containing nucleoside triphosphate hydrolases"/>
    <property type="match status" value="1"/>
</dbReference>
<accession>A0A841DJB5</accession>
<dbReference type="GO" id="GO:0043531">
    <property type="term" value="F:ADP binding"/>
    <property type="evidence" value="ECO:0007669"/>
    <property type="project" value="InterPro"/>
</dbReference>
<evidence type="ECO:0000259" key="1">
    <source>
        <dbReference type="Pfam" id="PF00931"/>
    </source>
</evidence>
<protein>
    <recommendedName>
        <fullName evidence="1">NB-ARC domain-containing protein</fullName>
    </recommendedName>
</protein>
<gene>
    <name evidence="2" type="ORF">FHS22_006528</name>
</gene>
<dbReference type="PANTHER" id="PTHR35205">
    <property type="entry name" value="NB-ARC AND TPR DOMAIN PROTEIN"/>
    <property type="match status" value="1"/>
</dbReference>
<proteinExistence type="predicted"/>
<dbReference type="PANTHER" id="PTHR35205:SF1">
    <property type="entry name" value="ZU5 DOMAIN-CONTAINING PROTEIN"/>
    <property type="match status" value="1"/>
</dbReference>